<keyword evidence="2" id="KW-1185">Reference proteome</keyword>
<dbReference type="PANTHER" id="PTHR34035">
    <property type="entry name" value="TESTIS-EXPRESSED PROTEIN 47"/>
    <property type="match status" value="1"/>
</dbReference>
<evidence type="ECO:0000313" key="1">
    <source>
        <dbReference type="EMBL" id="KAJ3138481.1"/>
    </source>
</evidence>
<dbReference type="AlphaFoldDB" id="A0AAD5XHP0"/>
<protein>
    <submittedName>
        <fullName evidence="1">Uncharacterized protein</fullName>
    </submittedName>
</protein>
<reference evidence="1" key="1">
    <citation type="submission" date="2020-05" db="EMBL/GenBank/DDBJ databases">
        <title>Phylogenomic resolution of chytrid fungi.</title>
        <authorList>
            <person name="Stajich J.E."/>
            <person name="Amses K."/>
            <person name="Simmons R."/>
            <person name="Seto K."/>
            <person name="Myers J."/>
            <person name="Bonds A."/>
            <person name="Quandt C.A."/>
            <person name="Barry K."/>
            <person name="Liu P."/>
            <person name="Grigoriev I."/>
            <person name="Longcore J.E."/>
            <person name="James T.Y."/>
        </authorList>
    </citation>
    <scope>NUCLEOTIDE SEQUENCE</scope>
    <source>
        <strain evidence="1">JEL0513</strain>
    </source>
</reference>
<dbReference type="Proteomes" id="UP001211907">
    <property type="component" value="Unassembled WGS sequence"/>
</dbReference>
<organism evidence="1 2">
    <name type="scientific">Physocladia obscura</name>
    <dbReference type="NCBI Taxonomy" id="109957"/>
    <lineage>
        <taxon>Eukaryota</taxon>
        <taxon>Fungi</taxon>
        <taxon>Fungi incertae sedis</taxon>
        <taxon>Chytridiomycota</taxon>
        <taxon>Chytridiomycota incertae sedis</taxon>
        <taxon>Chytridiomycetes</taxon>
        <taxon>Chytridiales</taxon>
        <taxon>Chytriomycetaceae</taxon>
        <taxon>Physocladia</taxon>
    </lineage>
</organism>
<accession>A0AAD5XHP0</accession>
<proteinExistence type="predicted"/>
<dbReference type="EMBL" id="JADGJH010000093">
    <property type="protein sequence ID" value="KAJ3138481.1"/>
    <property type="molecule type" value="Genomic_DNA"/>
</dbReference>
<comment type="caution">
    <text evidence="1">The sequence shown here is derived from an EMBL/GenBank/DDBJ whole genome shotgun (WGS) entry which is preliminary data.</text>
</comment>
<name>A0AAD5XHP0_9FUNG</name>
<evidence type="ECO:0000313" key="2">
    <source>
        <dbReference type="Proteomes" id="UP001211907"/>
    </source>
</evidence>
<sequence length="213" mass="23915">MYNNDTELITGLLILLQDTYIHVVEASEKVVGALMRELCGILPANFPKTTAAFDTAIIQSGSFLHPKAESKSNCSLYFSESKVLLIASDITSRSFTFWASRIIELGVRMAPFYVDEMMFNEDNLEKTLSNLCLGLCTIGSGLSVLSKADLKQAMDDIQTKFADVLPRNETIKYIINECHNIVDISEWSAIYDEHMDPRDAAEYVWPVPKMIEV</sequence>
<dbReference type="InterPro" id="IPR055308">
    <property type="entry name" value="TEX47-like"/>
</dbReference>
<dbReference type="PANTHER" id="PTHR34035:SF1">
    <property type="entry name" value="TESTIS-EXPRESSED PROTEIN 47"/>
    <property type="match status" value="1"/>
</dbReference>
<dbReference type="Pfam" id="PF24787">
    <property type="entry name" value="TEX47"/>
    <property type="match status" value="1"/>
</dbReference>
<gene>
    <name evidence="1" type="ORF">HK100_012621</name>
</gene>